<evidence type="ECO:0000256" key="8">
    <source>
        <dbReference type="ARBA" id="ARBA00058118"/>
    </source>
</evidence>
<comment type="catalytic activity">
    <reaction evidence="9 12">
        <text>L-proline + NADP(+) = (S)-1-pyrroline-5-carboxylate + NADPH + 2 H(+)</text>
        <dbReference type="Rhea" id="RHEA:14109"/>
        <dbReference type="ChEBI" id="CHEBI:15378"/>
        <dbReference type="ChEBI" id="CHEBI:17388"/>
        <dbReference type="ChEBI" id="CHEBI:57783"/>
        <dbReference type="ChEBI" id="CHEBI:58349"/>
        <dbReference type="ChEBI" id="CHEBI:60039"/>
        <dbReference type="EC" id="1.5.1.2"/>
    </reaction>
</comment>
<evidence type="ECO:0000313" key="16">
    <source>
        <dbReference type="Proteomes" id="UP000265489"/>
    </source>
</evidence>
<comment type="catalytic activity">
    <reaction evidence="9">
        <text>L-proline + NAD(+) = (S)-1-pyrroline-5-carboxylate + NADH + 2 H(+)</text>
        <dbReference type="Rhea" id="RHEA:14105"/>
        <dbReference type="ChEBI" id="CHEBI:15378"/>
        <dbReference type="ChEBI" id="CHEBI:17388"/>
        <dbReference type="ChEBI" id="CHEBI:57540"/>
        <dbReference type="ChEBI" id="CHEBI:57945"/>
        <dbReference type="ChEBI" id="CHEBI:60039"/>
        <dbReference type="EC" id="1.5.1.2"/>
    </reaction>
</comment>
<dbReference type="GO" id="GO:0004735">
    <property type="term" value="F:pyrroline-5-carboxylate reductase activity"/>
    <property type="evidence" value="ECO:0007669"/>
    <property type="project" value="UniProtKB-UniRule"/>
</dbReference>
<proteinExistence type="inferred from homology"/>
<dbReference type="Gene3D" id="3.40.50.720">
    <property type="entry name" value="NAD(P)-binding Rossmann-like Domain"/>
    <property type="match status" value="1"/>
</dbReference>
<feature type="domain" description="Pyrroline-5-carboxylate reductase dimerisation" evidence="14">
    <location>
        <begin position="180"/>
        <end position="284"/>
    </location>
</feature>
<protein>
    <recommendedName>
        <fullName evidence="9 10">Pyrroline-5-carboxylate reductase</fullName>
        <shortName evidence="9">P5C reductase</shortName>
        <shortName evidence="9">P5CR</shortName>
        <ecNumber evidence="9 10">1.5.1.2</ecNumber>
    </recommendedName>
    <alternativeName>
        <fullName evidence="9">PCA reductase</fullName>
    </alternativeName>
</protein>
<dbReference type="FunFam" id="1.10.3730.10:FF:000001">
    <property type="entry name" value="Pyrroline-5-carboxylate reductase"/>
    <property type="match status" value="1"/>
</dbReference>
<evidence type="ECO:0000256" key="6">
    <source>
        <dbReference type="ARBA" id="ARBA00022857"/>
    </source>
</evidence>
<keyword evidence="7 9" id="KW-0560">Oxidoreductase</keyword>
<dbReference type="GO" id="GO:0005737">
    <property type="term" value="C:cytoplasm"/>
    <property type="evidence" value="ECO:0007669"/>
    <property type="project" value="UniProtKB-SubCell"/>
</dbReference>
<dbReference type="InterPro" id="IPR000304">
    <property type="entry name" value="Pyrroline-COOH_reductase"/>
</dbReference>
<organism evidence="15 16">
    <name type="scientific">Holdemanella biformis</name>
    <dbReference type="NCBI Taxonomy" id="1735"/>
    <lineage>
        <taxon>Bacteria</taxon>
        <taxon>Bacillati</taxon>
        <taxon>Bacillota</taxon>
        <taxon>Erysipelotrichia</taxon>
        <taxon>Erysipelotrichales</taxon>
        <taxon>Erysipelotrichaceae</taxon>
        <taxon>Holdemanella</taxon>
    </lineage>
</organism>
<keyword evidence="4 9" id="KW-0028">Amino-acid biosynthesis</keyword>
<name>A0A395WC88_9FIRM</name>
<dbReference type="NCBIfam" id="TIGR00112">
    <property type="entry name" value="proC"/>
    <property type="match status" value="1"/>
</dbReference>
<dbReference type="InterPro" id="IPR036291">
    <property type="entry name" value="NAD(P)-bd_dom_sf"/>
</dbReference>
<comment type="caution">
    <text evidence="15">The sequence shown here is derived from an EMBL/GenBank/DDBJ whole genome shotgun (WGS) entry which is preliminary data.</text>
</comment>
<comment type="pathway">
    <text evidence="9 12">Amino-acid biosynthesis; L-proline biosynthesis; L-proline from L-glutamate 5-semialdehyde: step 1/1.</text>
</comment>
<dbReference type="PANTHER" id="PTHR11645:SF0">
    <property type="entry name" value="PYRROLINE-5-CARBOXYLATE REDUCTASE 3"/>
    <property type="match status" value="1"/>
</dbReference>
<dbReference type="Pfam" id="PF14748">
    <property type="entry name" value="P5CR_dimer"/>
    <property type="match status" value="1"/>
</dbReference>
<gene>
    <name evidence="9" type="primary">proC</name>
    <name evidence="15" type="ORF">DWW32_05075</name>
</gene>
<evidence type="ECO:0000256" key="4">
    <source>
        <dbReference type="ARBA" id="ARBA00022605"/>
    </source>
</evidence>
<evidence type="ECO:0000256" key="10">
    <source>
        <dbReference type="NCBIfam" id="TIGR00112"/>
    </source>
</evidence>
<dbReference type="SUPFAM" id="SSF48179">
    <property type="entry name" value="6-phosphogluconate dehydrogenase C-terminal domain-like"/>
    <property type="match status" value="1"/>
</dbReference>
<evidence type="ECO:0000256" key="11">
    <source>
        <dbReference type="PIRSR" id="PIRSR000193-1"/>
    </source>
</evidence>
<dbReference type="Gene3D" id="1.10.3730.10">
    <property type="entry name" value="ProC C-terminal domain-like"/>
    <property type="match status" value="1"/>
</dbReference>
<evidence type="ECO:0000256" key="9">
    <source>
        <dbReference type="HAMAP-Rule" id="MF_01925"/>
    </source>
</evidence>
<dbReference type="Proteomes" id="UP000265489">
    <property type="component" value="Unassembled WGS sequence"/>
</dbReference>
<dbReference type="FunFam" id="3.40.50.720:FF:000190">
    <property type="entry name" value="Pyrroline-5-carboxylate reductase"/>
    <property type="match status" value="1"/>
</dbReference>
<evidence type="ECO:0000256" key="1">
    <source>
        <dbReference type="ARBA" id="ARBA00004496"/>
    </source>
</evidence>
<accession>A0A395WC88</accession>
<dbReference type="UniPathway" id="UPA00098">
    <property type="reaction ID" value="UER00361"/>
</dbReference>
<dbReference type="GO" id="GO:0055129">
    <property type="term" value="P:L-proline biosynthetic process"/>
    <property type="evidence" value="ECO:0007669"/>
    <property type="project" value="UniProtKB-UniRule"/>
</dbReference>
<evidence type="ECO:0000256" key="2">
    <source>
        <dbReference type="ARBA" id="ARBA00005525"/>
    </source>
</evidence>
<dbReference type="AlphaFoldDB" id="A0A395WC88"/>
<feature type="domain" description="Pyrroline-5-carboxylate reductase catalytic N-terminal" evidence="13">
    <location>
        <begin position="24"/>
        <end position="117"/>
    </location>
</feature>
<comment type="subcellular location">
    <subcellularLocation>
        <location evidence="1 9">Cytoplasm</location>
    </subcellularLocation>
</comment>
<keyword evidence="5 9" id="KW-0641">Proline biosynthesis</keyword>
<dbReference type="SUPFAM" id="SSF51735">
    <property type="entry name" value="NAD(P)-binding Rossmann-fold domains"/>
    <property type="match status" value="1"/>
</dbReference>
<dbReference type="Pfam" id="PF03807">
    <property type="entry name" value="F420_oxidored"/>
    <property type="match status" value="1"/>
</dbReference>
<feature type="binding site" evidence="11">
    <location>
        <begin position="28"/>
        <end position="33"/>
    </location>
    <ligand>
        <name>NADP(+)</name>
        <dbReference type="ChEBI" id="CHEBI:58349"/>
    </ligand>
</feature>
<comment type="function">
    <text evidence="8 9">Catalyzes the reduction of 1-pyrroline-5-carboxylate (PCA) to L-proline.</text>
</comment>
<dbReference type="PANTHER" id="PTHR11645">
    <property type="entry name" value="PYRROLINE-5-CARBOXYLATE REDUCTASE"/>
    <property type="match status" value="1"/>
</dbReference>
<dbReference type="InterPro" id="IPR028939">
    <property type="entry name" value="P5C_Rdtase_cat_N"/>
</dbReference>
<dbReference type="InterPro" id="IPR029036">
    <property type="entry name" value="P5CR_dimer"/>
</dbReference>
<evidence type="ECO:0000259" key="13">
    <source>
        <dbReference type="Pfam" id="PF03807"/>
    </source>
</evidence>
<dbReference type="EC" id="1.5.1.2" evidence="9 10"/>
<dbReference type="InterPro" id="IPR053790">
    <property type="entry name" value="P5CR-like_CS"/>
</dbReference>
<sequence>MRVNKKSFQEERHIRFKELTMRETIGFIGAGNMGGAMIEGIAKNKLFNTIWVCDHHQENLDRLHEKYGVKTSLDEKTVALNSDVLVLSVKPKHYPKLIETIKECVKSDVIIVDIAAGVTIRDVKHYFGKDLKVIKAMPNTPALVLQAMSAISFDDLVSEEDKTCITSIFNSFGKCEVVDETMMDAITSVSGSSPAYVFVFIEAMADEAVAQGLPRKQAYTFASQAVLGSAQMVLETGMHPGALKDMVCSPGGTTIDAVCELERTGFRASVESAMRVCNEKSKKMTEGK</sequence>
<dbReference type="HAMAP" id="MF_01925">
    <property type="entry name" value="P5C_reductase"/>
    <property type="match status" value="1"/>
</dbReference>
<comment type="similarity">
    <text evidence="2 9 12">Belongs to the pyrroline-5-carboxylate reductase family.</text>
</comment>
<keyword evidence="6 9" id="KW-0521">NADP</keyword>
<keyword evidence="3 9" id="KW-0963">Cytoplasm</keyword>
<dbReference type="PIRSF" id="PIRSF000193">
    <property type="entry name" value="Pyrrol-5-carb_rd"/>
    <property type="match status" value="1"/>
</dbReference>
<evidence type="ECO:0000256" key="7">
    <source>
        <dbReference type="ARBA" id="ARBA00023002"/>
    </source>
</evidence>
<evidence type="ECO:0000256" key="5">
    <source>
        <dbReference type="ARBA" id="ARBA00022650"/>
    </source>
</evidence>
<dbReference type="InterPro" id="IPR008927">
    <property type="entry name" value="6-PGluconate_DH-like_C_sf"/>
</dbReference>
<evidence type="ECO:0000256" key="12">
    <source>
        <dbReference type="RuleBase" id="RU003903"/>
    </source>
</evidence>
<dbReference type="EMBL" id="QRYQ01000007">
    <property type="protein sequence ID" value="RGU92172.1"/>
    <property type="molecule type" value="Genomic_DNA"/>
</dbReference>
<dbReference type="PROSITE" id="PS00521">
    <property type="entry name" value="P5CR"/>
    <property type="match status" value="1"/>
</dbReference>
<reference evidence="15 16" key="1">
    <citation type="submission" date="2018-08" db="EMBL/GenBank/DDBJ databases">
        <title>A genome reference for cultivated species of the human gut microbiota.</title>
        <authorList>
            <person name="Zou Y."/>
            <person name="Xue W."/>
            <person name="Luo G."/>
        </authorList>
    </citation>
    <scope>NUCLEOTIDE SEQUENCE [LARGE SCALE GENOMIC DNA]</scope>
    <source>
        <strain evidence="15 16">AF15-20</strain>
    </source>
</reference>
<evidence type="ECO:0000259" key="14">
    <source>
        <dbReference type="Pfam" id="PF14748"/>
    </source>
</evidence>
<evidence type="ECO:0000313" key="15">
    <source>
        <dbReference type="EMBL" id="RGU92172.1"/>
    </source>
</evidence>
<evidence type="ECO:0000256" key="3">
    <source>
        <dbReference type="ARBA" id="ARBA00022490"/>
    </source>
</evidence>